<dbReference type="GO" id="GO:0004803">
    <property type="term" value="F:transposase activity"/>
    <property type="evidence" value="ECO:0007669"/>
    <property type="project" value="InterPro"/>
</dbReference>
<dbReference type="Proteomes" id="UP000516305">
    <property type="component" value="Chromosome"/>
</dbReference>
<dbReference type="KEGG" id="chyd:H4K34_14175"/>
<dbReference type="Pfam" id="PF01527">
    <property type="entry name" value="HTH_Tnp_1"/>
    <property type="match status" value="1"/>
</dbReference>
<protein>
    <submittedName>
        <fullName evidence="2">Transposase</fullName>
    </submittedName>
</protein>
<dbReference type="InterPro" id="IPR009057">
    <property type="entry name" value="Homeodomain-like_sf"/>
</dbReference>
<keyword evidence="1" id="KW-0175">Coiled coil</keyword>
<dbReference type="RefSeq" id="WP_210758048.1">
    <property type="nucleotide sequence ID" value="NZ_CP060139.1"/>
</dbReference>
<dbReference type="AlphaFoldDB" id="A0A7H0VCR8"/>
<evidence type="ECO:0000256" key="1">
    <source>
        <dbReference type="SAM" id="Coils"/>
    </source>
</evidence>
<dbReference type="EMBL" id="CP060139">
    <property type="protein sequence ID" value="QNR23516.1"/>
    <property type="molecule type" value="Genomic_DNA"/>
</dbReference>
<reference evidence="2 4" key="1">
    <citation type="submission" date="2020-08" db="EMBL/GenBank/DDBJ databases">
        <title>Croceimicrobium hydrocarbonivorans gen. nov., sp. nov., a novel marine bacterium isolated from a bacterial consortium that degrades polyethylene terephthalate.</title>
        <authorList>
            <person name="Liu R."/>
        </authorList>
    </citation>
    <scope>NUCLEOTIDE SEQUENCE [LARGE SCALE GENOMIC DNA]</scope>
    <source>
        <strain evidence="2 4">A20-9</strain>
    </source>
</reference>
<evidence type="ECO:0000313" key="4">
    <source>
        <dbReference type="Proteomes" id="UP000516305"/>
    </source>
</evidence>
<dbReference type="SUPFAM" id="SSF46689">
    <property type="entry name" value="Homeodomain-like"/>
    <property type="match status" value="1"/>
</dbReference>
<name>A0A7H0VCR8_9FLAO</name>
<keyword evidence="4" id="KW-1185">Reference proteome</keyword>
<proteinExistence type="predicted"/>
<dbReference type="KEGG" id="chyd:H4K34_16535"/>
<gene>
    <name evidence="2" type="ORF">H4K34_14175</name>
    <name evidence="3" type="ORF">H4K34_16535</name>
</gene>
<dbReference type="GO" id="GO:0006313">
    <property type="term" value="P:DNA transposition"/>
    <property type="evidence" value="ECO:0007669"/>
    <property type="project" value="InterPro"/>
</dbReference>
<dbReference type="GO" id="GO:0003677">
    <property type="term" value="F:DNA binding"/>
    <property type="evidence" value="ECO:0007669"/>
    <property type="project" value="InterPro"/>
</dbReference>
<dbReference type="Gene3D" id="1.10.10.60">
    <property type="entry name" value="Homeodomain-like"/>
    <property type="match status" value="1"/>
</dbReference>
<dbReference type="EMBL" id="CP060139">
    <property type="protein sequence ID" value="QNR23960.1"/>
    <property type="molecule type" value="Genomic_DNA"/>
</dbReference>
<evidence type="ECO:0000313" key="3">
    <source>
        <dbReference type="EMBL" id="QNR23960.1"/>
    </source>
</evidence>
<evidence type="ECO:0000313" key="2">
    <source>
        <dbReference type="EMBL" id="QNR23516.1"/>
    </source>
</evidence>
<feature type="coiled-coil region" evidence="1">
    <location>
        <begin position="68"/>
        <end position="95"/>
    </location>
</feature>
<accession>A0A7H0VCR8</accession>
<organism evidence="2 4">
    <name type="scientific">Croceimicrobium hydrocarbonivorans</name>
    <dbReference type="NCBI Taxonomy" id="2761580"/>
    <lineage>
        <taxon>Bacteria</taxon>
        <taxon>Pseudomonadati</taxon>
        <taxon>Bacteroidota</taxon>
        <taxon>Flavobacteriia</taxon>
        <taxon>Flavobacteriales</taxon>
        <taxon>Owenweeksiaceae</taxon>
        <taxon>Croceimicrobium</taxon>
    </lineage>
</organism>
<sequence>MGQKESLRRQRVFSETLRKEVVKQIESGELRVYQACRIFEIKSPQTVYNWLNKYSRTLKTQTRIVVENNSVDKRLKELEARTKELEAALGRKQLEADLYRHIVDLASEEYKVDLKKSFGARASKGK</sequence>
<dbReference type="InterPro" id="IPR002514">
    <property type="entry name" value="Transposase_8"/>
</dbReference>